<evidence type="ECO:0000256" key="1">
    <source>
        <dbReference type="SAM" id="Phobius"/>
    </source>
</evidence>
<dbReference type="Proteomes" id="UP000317243">
    <property type="component" value="Unassembled WGS sequence"/>
</dbReference>
<evidence type="ECO:0000313" key="2">
    <source>
        <dbReference type="EMBL" id="TWT51818.1"/>
    </source>
</evidence>
<evidence type="ECO:0000313" key="3">
    <source>
        <dbReference type="Proteomes" id="UP000317243"/>
    </source>
</evidence>
<keyword evidence="3" id="KW-1185">Reference proteome</keyword>
<keyword evidence="1" id="KW-0472">Membrane</keyword>
<proteinExistence type="predicted"/>
<keyword evidence="1" id="KW-0812">Transmembrane</keyword>
<reference evidence="2 3" key="1">
    <citation type="submission" date="2019-02" db="EMBL/GenBank/DDBJ databases">
        <title>Deep-cultivation of Planctomycetes and their phenomic and genomic characterization uncovers novel biology.</title>
        <authorList>
            <person name="Wiegand S."/>
            <person name="Jogler M."/>
            <person name="Boedeker C."/>
            <person name="Pinto D."/>
            <person name="Vollmers J."/>
            <person name="Rivas-Marin E."/>
            <person name="Kohn T."/>
            <person name="Peeters S.H."/>
            <person name="Heuer A."/>
            <person name="Rast P."/>
            <person name="Oberbeckmann S."/>
            <person name="Bunk B."/>
            <person name="Jeske O."/>
            <person name="Meyerdierks A."/>
            <person name="Storesund J.E."/>
            <person name="Kallscheuer N."/>
            <person name="Luecker S."/>
            <person name="Lage O.M."/>
            <person name="Pohl T."/>
            <person name="Merkel B.J."/>
            <person name="Hornburger P."/>
            <person name="Mueller R.-W."/>
            <person name="Bruemmer F."/>
            <person name="Labrenz M."/>
            <person name="Spormann A.M."/>
            <person name="Op Den Camp H."/>
            <person name="Overmann J."/>
            <person name="Amann R."/>
            <person name="Jetten M.S.M."/>
            <person name="Mascher T."/>
            <person name="Medema M.H."/>
            <person name="Devos D.P."/>
            <person name="Kaster A.-K."/>
            <person name="Ovreas L."/>
            <person name="Rohde M."/>
            <person name="Galperin M.Y."/>
            <person name="Jogler C."/>
        </authorList>
    </citation>
    <scope>NUCLEOTIDE SEQUENCE [LARGE SCALE GENOMIC DNA]</scope>
    <source>
        <strain evidence="2 3">KOR42</strain>
    </source>
</reference>
<sequence>MTQALSVLFLQSVYILLLGVQSRNVRDSQVLGAMGTSILLGLCGIYLTPAIVQASASGEPLTLVAFVVAGPVGIAVAITAHDHLSNRRKN</sequence>
<gene>
    <name evidence="2" type="ORF">KOR42_32910</name>
</gene>
<organism evidence="2 3">
    <name type="scientific">Thalassoglobus neptunius</name>
    <dbReference type="NCBI Taxonomy" id="1938619"/>
    <lineage>
        <taxon>Bacteria</taxon>
        <taxon>Pseudomonadati</taxon>
        <taxon>Planctomycetota</taxon>
        <taxon>Planctomycetia</taxon>
        <taxon>Planctomycetales</taxon>
        <taxon>Planctomycetaceae</taxon>
        <taxon>Thalassoglobus</taxon>
    </lineage>
</organism>
<comment type="caution">
    <text evidence="2">The sequence shown here is derived from an EMBL/GenBank/DDBJ whole genome shotgun (WGS) entry which is preliminary data.</text>
</comment>
<protein>
    <submittedName>
        <fullName evidence="2">Uncharacterized protein</fullName>
    </submittedName>
</protein>
<dbReference type="AlphaFoldDB" id="A0A5C5WMH2"/>
<accession>A0A5C5WMH2</accession>
<name>A0A5C5WMH2_9PLAN</name>
<dbReference type="EMBL" id="SIHI01000010">
    <property type="protein sequence ID" value="TWT51818.1"/>
    <property type="molecule type" value="Genomic_DNA"/>
</dbReference>
<feature type="transmembrane region" description="Helical" evidence="1">
    <location>
        <begin position="32"/>
        <end position="52"/>
    </location>
</feature>
<feature type="transmembrane region" description="Helical" evidence="1">
    <location>
        <begin position="61"/>
        <end position="80"/>
    </location>
</feature>
<keyword evidence="1" id="KW-1133">Transmembrane helix</keyword>